<dbReference type="Proteomes" id="UP001162834">
    <property type="component" value="Chromosome"/>
</dbReference>
<dbReference type="EC" id="4.1.1.4" evidence="1"/>
<dbReference type="SUPFAM" id="SSF160104">
    <property type="entry name" value="Acetoacetate decarboxylase-like"/>
    <property type="match status" value="1"/>
</dbReference>
<dbReference type="GO" id="GO:0047602">
    <property type="term" value="F:acetoacetate decarboxylase activity"/>
    <property type="evidence" value="ECO:0007669"/>
    <property type="project" value="UniProtKB-EC"/>
</dbReference>
<protein>
    <submittedName>
        <fullName evidence="1">Acetoacetate decarboxylase</fullName>
        <ecNumber evidence="1">4.1.1.4</ecNumber>
    </submittedName>
</protein>
<dbReference type="InterPro" id="IPR010451">
    <property type="entry name" value="Acetoacetate_decarboxylase"/>
</dbReference>
<dbReference type="RefSeq" id="WP_259313076.1">
    <property type="nucleotide sequence ID" value="NZ_CP087164.1"/>
</dbReference>
<keyword evidence="1" id="KW-0456">Lyase</keyword>
<dbReference type="KEGG" id="sbae:DSM104329_05500"/>
<accession>A0A9E6Y5J9</accession>
<organism evidence="1 2">
    <name type="scientific">Capillimicrobium parvum</name>
    <dbReference type="NCBI Taxonomy" id="2884022"/>
    <lineage>
        <taxon>Bacteria</taxon>
        <taxon>Bacillati</taxon>
        <taxon>Actinomycetota</taxon>
        <taxon>Thermoleophilia</taxon>
        <taxon>Solirubrobacterales</taxon>
        <taxon>Capillimicrobiaceae</taxon>
        <taxon>Capillimicrobium</taxon>
    </lineage>
</organism>
<dbReference type="InterPro" id="IPR023375">
    <property type="entry name" value="ADC_dom_sf"/>
</dbReference>
<proteinExistence type="predicted"/>
<keyword evidence="2" id="KW-1185">Reference proteome</keyword>
<evidence type="ECO:0000313" key="2">
    <source>
        <dbReference type="Proteomes" id="UP001162834"/>
    </source>
</evidence>
<dbReference type="EMBL" id="CP087164">
    <property type="protein sequence ID" value="UGS39068.1"/>
    <property type="molecule type" value="Genomic_DNA"/>
</dbReference>
<dbReference type="Gene3D" id="2.40.400.10">
    <property type="entry name" value="Acetoacetate decarboxylase-like"/>
    <property type="match status" value="1"/>
</dbReference>
<dbReference type="AlphaFoldDB" id="A0A9E6Y5J9"/>
<reference evidence="1" key="1">
    <citation type="journal article" date="2022" name="Int. J. Syst. Evol. Microbiol.">
        <title>Pseudomonas aegrilactucae sp. nov. and Pseudomonas morbosilactucae sp. nov., pathogens causing bacterial rot of lettuce in Japan.</title>
        <authorList>
            <person name="Sawada H."/>
            <person name="Fujikawa T."/>
            <person name="Satou M."/>
        </authorList>
    </citation>
    <scope>NUCLEOTIDE SEQUENCE</scope>
    <source>
        <strain evidence="1">0166_1</strain>
    </source>
</reference>
<gene>
    <name evidence="1" type="primary">adc_10</name>
    <name evidence="1" type="ORF">DSM104329_05500</name>
</gene>
<evidence type="ECO:0000313" key="1">
    <source>
        <dbReference type="EMBL" id="UGS39068.1"/>
    </source>
</evidence>
<sequence>MTLKGYTAPLSPDGRASIVPPPPWHYSGDFLIVEYRTDPDAVAALLPPELEPHDDDRAGMMAAIFADWQSCSDDGHELVDPIQSQYREFFLVVGATFQGQPVSRCVYIWVDKDFAMYRGWIQGFPKKLGSIHMTRTFPVGRAAPKVEPGARFGATCAANDRQVARAVVTLRGVSQTGPTVNDPPMHNTRHFPAYDGTRPDVFELVRSGGFDRHATEIWEGDAELRLYDDTLEDLAAIAPIEVGRGFRFSFGYTVHGGEVVAQHDREMPVR</sequence>
<name>A0A9E6Y5J9_9ACTN</name>
<dbReference type="Pfam" id="PF06314">
    <property type="entry name" value="ADC"/>
    <property type="match status" value="1"/>
</dbReference>